<proteinExistence type="predicted"/>
<sequence>MEGGSRRRSSTAKAEERWAK</sequence>
<feature type="compositionally biased region" description="Basic residues" evidence="1">
    <location>
        <begin position="1"/>
        <end position="10"/>
    </location>
</feature>
<evidence type="ECO:0000313" key="2">
    <source>
        <dbReference type="EMBL" id="JAD30833.1"/>
    </source>
</evidence>
<name>A0A0A8YZH4_ARUDO</name>
<accession>A0A0A8YZH4</accession>
<dbReference type="AlphaFoldDB" id="A0A0A8YZH4"/>
<evidence type="ECO:0000256" key="1">
    <source>
        <dbReference type="SAM" id="MobiDB-lite"/>
    </source>
</evidence>
<dbReference type="EMBL" id="GBRH01267062">
    <property type="protein sequence ID" value="JAD30833.1"/>
    <property type="molecule type" value="Transcribed_RNA"/>
</dbReference>
<feature type="region of interest" description="Disordered" evidence="1">
    <location>
        <begin position="1"/>
        <end position="20"/>
    </location>
</feature>
<organism evidence="2">
    <name type="scientific">Arundo donax</name>
    <name type="common">Giant reed</name>
    <name type="synonym">Donax arundinaceus</name>
    <dbReference type="NCBI Taxonomy" id="35708"/>
    <lineage>
        <taxon>Eukaryota</taxon>
        <taxon>Viridiplantae</taxon>
        <taxon>Streptophyta</taxon>
        <taxon>Embryophyta</taxon>
        <taxon>Tracheophyta</taxon>
        <taxon>Spermatophyta</taxon>
        <taxon>Magnoliopsida</taxon>
        <taxon>Liliopsida</taxon>
        <taxon>Poales</taxon>
        <taxon>Poaceae</taxon>
        <taxon>PACMAD clade</taxon>
        <taxon>Arundinoideae</taxon>
        <taxon>Arundineae</taxon>
        <taxon>Arundo</taxon>
    </lineage>
</organism>
<reference evidence="2" key="1">
    <citation type="submission" date="2014-09" db="EMBL/GenBank/DDBJ databases">
        <authorList>
            <person name="Magalhaes I.L.F."/>
            <person name="Oliveira U."/>
            <person name="Santos F.R."/>
            <person name="Vidigal T.H.D.A."/>
            <person name="Brescovit A.D."/>
            <person name="Santos A.J."/>
        </authorList>
    </citation>
    <scope>NUCLEOTIDE SEQUENCE</scope>
    <source>
        <tissue evidence="2">Shoot tissue taken approximately 20 cm above the soil surface</tissue>
    </source>
</reference>
<protein>
    <submittedName>
        <fullName evidence="2">Uncharacterized protein</fullName>
    </submittedName>
</protein>
<reference evidence="2" key="2">
    <citation type="journal article" date="2015" name="Data Brief">
        <title>Shoot transcriptome of the giant reed, Arundo donax.</title>
        <authorList>
            <person name="Barrero R.A."/>
            <person name="Guerrero F.D."/>
            <person name="Moolhuijzen P."/>
            <person name="Goolsby J.A."/>
            <person name="Tidwell J."/>
            <person name="Bellgard S.E."/>
            <person name="Bellgard M.I."/>
        </authorList>
    </citation>
    <scope>NUCLEOTIDE SEQUENCE</scope>
    <source>
        <tissue evidence="2">Shoot tissue taken approximately 20 cm above the soil surface</tissue>
    </source>
</reference>